<protein>
    <submittedName>
        <fullName evidence="10">GntR family transcriptional regulator</fullName>
    </submittedName>
</protein>
<dbReference type="AlphaFoldDB" id="E8LS94"/>
<dbReference type="PANTHER" id="PTHR42790">
    <property type="entry name" value="AMINOTRANSFERASE"/>
    <property type="match status" value="1"/>
</dbReference>
<evidence type="ECO:0000256" key="6">
    <source>
        <dbReference type="ARBA" id="ARBA00023015"/>
    </source>
</evidence>
<keyword evidence="4" id="KW-0808">Transferase</keyword>
<dbReference type="PANTHER" id="PTHR42790:SF9">
    <property type="entry name" value="GNTR FAMILY REGULATORY PROTEIN"/>
    <property type="match status" value="1"/>
</dbReference>
<dbReference type="InterPro" id="IPR015424">
    <property type="entry name" value="PyrdxlP-dep_Trfase"/>
</dbReference>
<dbReference type="GO" id="GO:0030170">
    <property type="term" value="F:pyridoxal phosphate binding"/>
    <property type="evidence" value="ECO:0007669"/>
    <property type="project" value="InterPro"/>
</dbReference>
<evidence type="ECO:0000313" key="10">
    <source>
        <dbReference type="EMBL" id="EGA66341.1"/>
    </source>
</evidence>
<sequence>MSAERIDSDVATIRPDYKDELFEFLKNNSQLDIALGSAFPSPHLFPIADLNRHLASAGRKSPAETVIQNMPPGNEGLRRLIAQRYITEGIAVSHQDIVLTSGAMEALNLSLEAICEPGDTVVIESPAFYGALQAVERLKLKAIEVPVDPITGLCLDSLANALADNDVKACWLMANFQNPTGVSMSDDKKKAVVELAEQHQVYLVEDDVYSELYFGEVKPAPLKLWDRSDRVLLCGSFSKSLCPGYRIGWVVNRALNEKLQKQQMISTLAGSGPIQQGVAHYLQYESYDNHLRKLRKQLAARQSAFITLIKRHFPAQTVVAQPQGGYFLWLELQQSVDTYQIYRHLCQSGISIGYGRLFSSKQQYQNCMRLNISFEQTKPLCEAIIMLGQLITDHSDN</sequence>
<dbReference type="Gene3D" id="3.40.640.10">
    <property type="entry name" value="Type I PLP-dependent aspartate aminotransferase-like (Major domain)"/>
    <property type="match status" value="1"/>
</dbReference>
<dbReference type="EMBL" id="AEVS01000045">
    <property type="protein sequence ID" value="EGA66341.1"/>
    <property type="molecule type" value="Genomic_DNA"/>
</dbReference>
<evidence type="ECO:0000256" key="5">
    <source>
        <dbReference type="ARBA" id="ARBA00022898"/>
    </source>
</evidence>
<keyword evidence="11" id="KW-1185">Reference proteome</keyword>
<dbReference type="eggNOG" id="COG1167">
    <property type="taxonomic scope" value="Bacteria"/>
</dbReference>
<evidence type="ECO:0000259" key="9">
    <source>
        <dbReference type="Pfam" id="PF00155"/>
    </source>
</evidence>
<dbReference type="CDD" id="cd00609">
    <property type="entry name" value="AAT_like"/>
    <property type="match status" value="1"/>
</dbReference>
<organism evidence="10 11">
    <name type="scientific">Vibrio brasiliensis LMG 20546</name>
    <dbReference type="NCBI Taxonomy" id="945543"/>
    <lineage>
        <taxon>Bacteria</taxon>
        <taxon>Pseudomonadati</taxon>
        <taxon>Pseudomonadota</taxon>
        <taxon>Gammaproteobacteria</taxon>
        <taxon>Vibrionales</taxon>
        <taxon>Vibrionaceae</taxon>
        <taxon>Vibrio</taxon>
        <taxon>Vibrio oreintalis group</taxon>
    </lineage>
</organism>
<feature type="domain" description="Aminotransferase class I/classII large" evidence="9">
    <location>
        <begin position="73"/>
        <end position="384"/>
    </location>
</feature>
<evidence type="ECO:0000313" key="11">
    <source>
        <dbReference type="Proteomes" id="UP000004371"/>
    </source>
</evidence>
<evidence type="ECO:0000256" key="7">
    <source>
        <dbReference type="ARBA" id="ARBA00023125"/>
    </source>
</evidence>
<dbReference type="FunFam" id="3.40.640.10:FF:000023">
    <property type="entry name" value="Transcriptional regulator, GntR family"/>
    <property type="match status" value="1"/>
</dbReference>
<keyword evidence="8" id="KW-0804">Transcription</keyword>
<dbReference type="InterPro" id="IPR015421">
    <property type="entry name" value="PyrdxlP-dep_Trfase_major"/>
</dbReference>
<dbReference type="STRING" id="945543.VIBR0546_15416"/>
<evidence type="ECO:0000256" key="8">
    <source>
        <dbReference type="ARBA" id="ARBA00023163"/>
    </source>
</evidence>
<dbReference type="Gene3D" id="3.90.1150.10">
    <property type="entry name" value="Aspartate Aminotransferase, domain 1"/>
    <property type="match status" value="1"/>
</dbReference>
<keyword evidence="6" id="KW-0805">Transcription regulation</keyword>
<keyword evidence="7" id="KW-0238">DNA-binding</keyword>
<dbReference type="InterPro" id="IPR004839">
    <property type="entry name" value="Aminotransferase_I/II_large"/>
</dbReference>
<gene>
    <name evidence="10" type="ORF">VIBR0546_15416</name>
</gene>
<dbReference type="GO" id="GO:1901605">
    <property type="term" value="P:alpha-amino acid metabolic process"/>
    <property type="evidence" value="ECO:0007669"/>
    <property type="project" value="TreeGrafter"/>
</dbReference>
<accession>E8LS94</accession>
<comment type="cofactor">
    <cofactor evidence="1">
        <name>pyridoxal 5'-phosphate</name>
        <dbReference type="ChEBI" id="CHEBI:597326"/>
    </cofactor>
</comment>
<keyword evidence="3" id="KW-0032">Aminotransferase</keyword>
<evidence type="ECO:0000256" key="3">
    <source>
        <dbReference type="ARBA" id="ARBA00022576"/>
    </source>
</evidence>
<evidence type="ECO:0000256" key="1">
    <source>
        <dbReference type="ARBA" id="ARBA00001933"/>
    </source>
</evidence>
<dbReference type="Proteomes" id="UP000004371">
    <property type="component" value="Unassembled WGS sequence"/>
</dbReference>
<comment type="similarity">
    <text evidence="2">In the C-terminal section; belongs to the class-I pyridoxal-phosphate-dependent aminotransferase family.</text>
</comment>
<dbReference type="Pfam" id="PF00155">
    <property type="entry name" value="Aminotran_1_2"/>
    <property type="match status" value="1"/>
</dbReference>
<evidence type="ECO:0000256" key="4">
    <source>
        <dbReference type="ARBA" id="ARBA00022679"/>
    </source>
</evidence>
<dbReference type="GO" id="GO:0008483">
    <property type="term" value="F:transaminase activity"/>
    <property type="evidence" value="ECO:0007669"/>
    <property type="project" value="UniProtKB-KW"/>
</dbReference>
<proteinExistence type="inferred from homology"/>
<comment type="caution">
    <text evidence="10">The sequence shown here is derived from an EMBL/GenBank/DDBJ whole genome shotgun (WGS) entry which is preliminary data.</text>
</comment>
<evidence type="ECO:0000256" key="2">
    <source>
        <dbReference type="ARBA" id="ARBA00005384"/>
    </source>
</evidence>
<name>E8LS94_9VIBR</name>
<dbReference type="InterPro" id="IPR050859">
    <property type="entry name" value="Class-I_PLP-dep_aminotransf"/>
</dbReference>
<dbReference type="SUPFAM" id="SSF53383">
    <property type="entry name" value="PLP-dependent transferases"/>
    <property type="match status" value="1"/>
</dbReference>
<reference evidence="10 11" key="1">
    <citation type="journal article" date="2012" name="Int. J. Syst. Evol. Microbiol.">
        <title>Vibrio caribbeanicus sp. nov., isolated from the marine sponge Scleritoderma cyanea.</title>
        <authorList>
            <person name="Hoffmann M."/>
            <person name="Monday S.R."/>
            <person name="Allard M.W."/>
            <person name="Strain E.A."/>
            <person name="Whittaker P."/>
            <person name="Naum M."/>
            <person name="McCarthy P.J."/>
            <person name="Lopez J.V."/>
            <person name="Fischer M."/>
            <person name="Brown E.W."/>
        </authorList>
    </citation>
    <scope>NUCLEOTIDE SEQUENCE [LARGE SCALE GENOMIC DNA]</scope>
    <source>
        <strain evidence="10 11">LMG 20546</strain>
    </source>
</reference>
<dbReference type="GO" id="GO:0003677">
    <property type="term" value="F:DNA binding"/>
    <property type="evidence" value="ECO:0007669"/>
    <property type="project" value="UniProtKB-KW"/>
</dbReference>
<keyword evidence="5" id="KW-0663">Pyridoxal phosphate</keyword>
<dbReference type="InterPro" id="IPR015422">
    <property type="entry name" value="PyrdxlP-dep_Trfase_small"/>
</dbReference>